<dbReference type="Pfam" id="PF04434">
    <property type="entry name" value="SWIM"/>
    <property type="match status" value="1"/>
</dbReference>
<evidence type="ECO:0000256" key="1">
    <source>
        <dbReference type="ARBA" id="ARBA00022723"/>
    </source>
</evidence>
<dbReference type="InterPro" id="IPR006564">
    <property type="entry name" value="Znf_PMZ"/>
</dbReference>
<dbReference type="PANTHER" id="PTHR31973">
    <property type="entry name" value="POLYPROTEIN, PUTATIVE-RELATED"/>
    <property type="match status" value="1"/>
</dbReference>
<dbReference type="InterPro" id="IPR007527">
    <property type="entry name" value="Znf_SWIM"/>
</dbReference>
<evidence type="ECO:0000259" key="5">
    <source>
        <dbReference type="PROSITE" id="PS50966"/>
    </source>
</evidence>
<reference evidence="6 7" key="1">
    <citation type="journal article" date="2019" name="Genome Biol. Evol.">
        <title>Insights into the evolution of the New World diploid cottons (Gossypium, subgenus Houzingenia) based on genome sequencing.</title>
        <authorList>
            <person name="Grover C.E."/>
            <person name="Arick M.A. 2nd"/>
            <person name="Thrash A."/>
            <person name="Conover J.L."/>
            <person name="Sanders W.S."/>
            <person name="Peterson D.G."/>
            <person name="Frelichowski J.E."/>
            <person name="Scheffler J.A."/>
            <person name="Scheffler B.E."/>
            <person name="Wendel J.F."/>
        </authorList>
    </citation>
    <scope>NUCLEOTIDE SEQUENCE [LARGE SCALE GENOMIC DNA]</scope>
    <source>
        <strain evidence="6">8</strain>
        <tissue evidence="6">Leaf</tissue>
    </source>
</reference>
<evidence type="ECO:0000256" key="2">
    <source>
        <dbReference type="ARBA" id="ARBA00022771"/>
    </source>
</evidence>
<protein>
    <recommendedName>
        <fullName evidence="5">SWIM-type domain-containing protein</fullName>
    </recommendedName>
</protein>
<sequence length="141" mass="16310">MYRQIGLENVQTGLEEKMVVVALLDANETWFCKAYFNYNAKCDSTDNNLAEAFNASIVQARSKPIISMLNDIRITYIVNLERVTCSCRLWGLSGIPCAHAVCAIYNKKEDPEKYLAKWYSKEMCMRTYEYALQPINELDLW</sequence>
<feature type="non-terminal residue" evidence="6">
    <location>
        <position position="1"/>
    </location>
</feature>
<keyword evidence="7" id="KW-1185">Reference proteome</keyword>
<dbReference type="EMBL" id="JABEZW010000003">
    <property type="protein sequence ID" value="MBA0761920.1"/>
    <property type="molecule type" value="Genomic_DNA"/>
</dbReference>
<gene>
    <name evidence="6" type="ORF">Gotri_024490</name>
</gene>
<accession>A0A7J9DMF4</accession>
<evidence type="ECO:0000313" key="6">
    <source>
        <dbReference type="EMBL" id="MBA0761920.1"/>
    </source>
</evidence>
<dbReference type="AlphaFoldDB" id="A0A7J9DMF4"/>
<evidence type="ECO:0000256" key="3">
    <source>
        <dbReference type="ARBA" id="ARBA00022833"/>
    </source>
</evidence>
<dbReference type="PANTHER" id="PTHR31973:SF197">
    <property type="entry name" value="SWIM-TYPE DOMAIN-CONTAINING PROTEIN"/>
    <property type="match status" value="1"/>
</dbReference>
<dbReference type="Proteomes" id="UP000593568">
    <property type="component" value="Unassembled WGS sequence"/>
</dbReference>
<name>A0A7J9DMF4_9ROSI</name>
<dbReference type="SMART" id="SM00575">
    <property type="entry name" value="ZnF_PMZ"/>
    <property type="match status" value="1"/>
</dbReference>
<proteinExistence type="predicted"/>
<dbReference type="GO" id="GO:0008270">
    <property type="term" value="F:zinc ion binding"/>
    <property type="evidence" value="ECO:0007669"/>
    <property type="project" value="UniProtKB-KW"/>
</dbReference>
<keyword evidence="1" id="KW-0479">Metal-binding</keyword>
<keyword evidence="2 4" id="KW-0863">Zinc-finger</keyword>
<dbReference type="PROSITE" id="PS50966">
    <property type="entry name" value="ZF_SWIM"/>
    <property type="match status" value="1"/>
</dbReference>
<comment type="caution">
    <text evidence="6">The sequence shown here is derived from an EMBL/GenBank/DDBJ whole genome shotgun (WGS) entry which is preliminary data.</text>
</comment>
<evidence type="ECO:0000313" key="7">
    <source>
        <dbReference type="Proteomes" id="UP000593568"/>
    </source>
</evidence>
<feature type="domain" description="SWIM-type" evidence="5">
    <location>
        <begin position="76"/>
        <end position="108"/>
    </location>
</feature>
<evidence type="ECO:0000256" key="4">
    <source>
        <dbReference type="PROSITE-ProRule" id="PRU00325"/>
    </source>
</evidence>
<organism evidence="6 7">
    <name type="scientific">Gossypium trilobum</name>
    <dbReference type="NCBI Taxonomy" id="34281"/>
    <lineage>
        <taxon>Eukaryota</taxon>
        <taxon>Viridiplantae</taxon>
        <taxon>Streptophyta</taxon>
        <taxon>Embryophyta</taxon>
        <taxon>Tracheophyta</taxon>
        <taxon>Spermatophyta</taxon>
        <taxon>Magnoliopsida</taxon>
        <taxon>eudicotyledons</taxon>
        <taxon>Gunneridae</taxon>
        <taxon>Pentapetalae</taxon>
        <taxon>rosids</taxon>
        <taxon>malvids</taxon>
        <taxon>Malvales</taxon>
        <taxon>Malvaceae</taxon>
        <taxon>Malvoideae</taxon>
        <taxon>Gossypium</taxon>
    </lineage>
</organism>
<keyword evidence="3" id="KW-0862">Zinc</keyword>